<feature type="region of interest" description="Disordered" evidence="1">
    <location>
        <begin position="194"/>
        <end position="323"/>
    </location>
</feature>
<feature type="compositionally biased region" description="Polar residues" evidence="1">
    <location>
        <begin position="39"/>
        <end position="49"/>
    </location>
</feature>
<keyword evidence="3" id="KW-1185">Reference proteome</keyword>
<evidence type="ECO:0000256" key="1">
    <source>
        <dbReference type="SAM" id="MobiDB-lite"/>
    </source>
</evidence>
<feature type="region of interest" description="Disordered" evidence="1">
    <location>
        <begin position="39"/>
        <end position="59"/>
    </location>
</feature>
<protein>
    <submittedName>
        <fullName evidence="2">Uncharacterized protein</fullName>
    </submittedName>
</protein>
<feature type="compositionally biased region" description="Low complexity" evidence="1">
    <location>
        <begin position="308"/>
        <end position="322"/>
    </location>
</feature>
<sequence>MATQDNPATGAGVTTHEATAEVTAEADAEVFSSAAGTDVSTVPTTNSSCPIAGSSPPGAAVTTHEATAEVTAEADAEVFSSAAGTDVSTVHTTNSSCPIAGSSPPGRGVVVVERWIRSGSFVCDYHGTLVSKAEGERRMYEFQVEEAKVKELEKPSPAFLTQAQSYPTDAKLGIYQKEVIFNKRKLDTCRQLPAPAWSDIDDDNDMATANRGPGPSHQSPFVSLHRLTDEDISRLSSPSPRKTTRKRVKRIINSASSELGTPNKRPRHQLSRKAQAPAIEVSDKEDDTDADEDFHTSYPSQRHGTKTSWNSSQSSQGSIVHPSRAKYNQKACRVLKKDAIMERYQQKRVPFAAHQVFYYQRKETVTKRAIANYVRQVTMVLWQLEKHNPTVSFDCTNLTNVAIHRVFDDMLKTGYKAATLVGYCKNMKKFCDFLTTWVDELTTDDMTHIKRLTDAINQLQRGYDVMKRTVNRHTRCSDIAARNLPSINEVTKVVLLAEQPALTILQRAEDNDYRITSSDFLLQCEALSGKCPEVQHAHQHAAL</sequence>
<organism evidence="2 3">
    <name type="scientific">Mytilus coruscus</name>
    <name type="common">Sea mussel</name>
    <dbReference type="NCBI Taxonomy" id="42192"/>
    <lineage>
        <taxon>Eukaryota</taxon>
        <taxon>Metazoa</taxon>
        <taxon>Spiralia</taxon>
        <taxon>Lophotrochozoa</taxon>
        <taxon>Mollusca</taxon>
        <taxon>Bivalvia</taxon>
        <taxon>Autobranchia</taxon>
        <taxon>Pteriomorphia</taxon>
        <taxon>Mytilida</taxon>
        <taxon>Mytiloidea</taxon>
        <taxon>Mytilidae</taxon>
        <taxon>Mytilinae</taxon>
        <taxon>Mytilus</taxon>
    </lineage>
</organism>
<dbReference type="EMBL" id="CACVKT020001387">
    <property type="protein sequence ID" value="CAC5367800.1"/>
    <property type="molecule type" value="Genomic_DNA"/>
</dbReference>
<dbReference type="AlphaFoldDB" id="A0A6J8AII6"/>
<evidence type="ECO:0000313" key="2">
    <source>
        <dbReference type="EMBL" id="CAC5367800.1"/>
    </source>
</evidence>
<accession>A0A6J8AII6</accession>
<gene>
    <name evidence="2" type="ORF">MCOR_7572</name>
</gene>
<feature type="compositionally biased region" description="Acidic residues" evidence="1">
    <location>
        <begin position="283"/>
        <end position="292"/>
    </location>
</feature>
<proteinExistence type="predicted"/>
<reference evidence="2 3" key="1">
    <citation type="submission" date="2020-06" db="EMBL/GenBank/DDBJ databases">
        <authorList>
            <person name="Li R."/>
            <person name="Bekaert M."/>
        </authorList>
    </citation>
    <scope>NUCLEOTIDE SEQUENCE [LARGE SCALE GENOMIC DNA]</scope>
    <source>
        <strain evidence="3">wild</strain>
    </source>
</reference>
<dbReference type="OrthoDB" id="10301588at2759"/>
<name>A0A6J8AII6_MYTCO</name>
<evidence type="ECO:0000313" key="3">
    <source>
        <dbReference type="Proteomes" id="UP000507470"/>
    </source>
</evidence>
<dbReference type="Proteomes" id="UP000507470">
    <property type="component" value="Unassembled WGS sequence"/>
</dbReference>